<name>A0A934SW31_9BURK</name>
<keyword evidence="3" id="KW-0067">ATP-binding</keyword>
<evidence type="ECO:0000313" key="8">
    <source>
        <dbReference type="EMBL" id="MBK4736460.1"/>
    </source>
</evidence>
<organism evidence="8 9">
    <name type="scientific">Noviherbaspirillum pedocola</name>
    <dbReference type="NCBI Taxonomy" id="2801341"/>
    <lineage>
        <taxon>Bacteria</taxon>
        <taxon>Pseudomonadati</taxon>
        <taxon>Pseudomonadota</taxon>
        <taxon>Betaproteobacteria</taxon>
        <taxon>Burkholderiales</taxon>
        <taxon>Oxalobacteraceae</taxon>
        <taxon>Noviherbaspirillum</taxon>
    </lineage>
</organism>
<dbReference type="PANTHER" id="PTHR12835:SF5">
    <property type="entry name" value="BIOTIN--PROTEIN LIGASE"/>
    <property type="match status" value="1"/>
</dbReference>
<dbReference type="InterPro" id="IPR008988">
    <property type="entry name" value="Transcriptional_repressor_C"/>
</dbReference>
<sequence>MISPLCARQIAAQTAGQARRVAIETVPETGSTNADLLARAAQRDFDAPLLLAAESQHAGRGRAGRTWHSAPGSSLTFSLAWPFRRSLPQLVGLPLAVGVAVAETLNALGVAARLKWPNDVLLEGEKLAGILVEIAPPGEDRVTAVIGIGINLALPPELRSRIDRPAAALPSLQADRNALLAALLNALAEACVEFEAGGVAAFAARWNALHAWRGERVAVLDGARTLHQGMAAGIDDSGRLLLDTDAGRVAVLSGDVSLRRAEA</sequence>
<dbReference type="InterPro" id="IPR045864">
    <property type="entry name" value="aa-tRNA-synth_II/BPL/LPL"/>
</dbReference>
<dbReference type="Gene3D" id="2.30.30.100">
    <property type="match status" value="1"/>
</dbReference>
<keyword evidence="2" id="KW-0547">Nucleotide-binding</keyword>
<evidence type="ECO:0000256" key="5">
    <source>
        <dbReference type="ARBA" id="ARBA00024227"/>
    </source>
</evidence>
<evidence type="ECO:0000256" key="6">
    <source>
        <dbReference type="ARBA" id="ARBA00047846"/>
    </source>
</evidence>
<protein>
    <recommendedName>
        <fullName evidence="5">biotin--[biotin carboxyl-carrier protein] ligase</fullName>
        <ecNumber evidence="5">6.3.4.15</ecNumber>
    </recommendedName>
</protein>
<evidence type="ECO:0000256" key="4">
    <source>
        <dbReference type="ARBA" id="ARBA00023267"/>
    </source>
</evidence>
<evidence type="ECO:0000256" key="3">
    <source>
        <dbReference type="ARBA" id="ARBA00022840"/>
    </source>
</evidence>
<keyword evidence="4" id="KW-0092">Biotin</keyword>
<dbReference type="InterPro" id="IPR004408">
    <property type="entry name" value="Biotin_CoA_COase_ligase"/>
</dbReference>
<dbReference type="Pfam" id="PF02237">
    <property type="entry name" value="BPL_C"/>
    <property type="match status" value="1"/>
</dbReference>
<dbReference type="GO" id="GO:0005524">
    <property type="term" value="F:ATP binding"/>
    <property type="evidence" value="ECO:0007669"/>
    <property type="project" value="UniProtKB-KW"/>
</dbReference>
<dbReference type="Pfam" id="PF03099">
    <property type="entry name" value="BPL_LplA_LipB"/>
    <property type="match status" value="1"/>
</dbReference>
<dbReference type="PANTHER" id="PTHR12835">
    <property type="entry name" value="BIOTIN PROTEIN LIGASE"/>
    <property type="match status" value="1"/>
</dbReference>
<dbReference type="EC" id="6.3.4.15" evidence="5"/>
<gene>
    <name evidence="8" type="ORF">JJB74_17695</name>
</gene>
<accession>A0A934SW31</accession>
<dbReference type="InterPro" id="IPR004143">
    <property type="entry name" value="BPL_LPL_catalytic"/>
</dbReference>
<keyword evidence="9" id="KW-1185">Reference proteome</keyword>
<evidence type="ECO:0000259" key="7">
    <source>
        <dbReference type="PROSITE" id="PS51733"/>
    </source>
</evidence>
<evidence type="ECO:0000256" key="2">
    <source>
        <dbReference type="ARBA" id="ARBA00022741"/>
    </source>
</evidence>
<dbReference type="AlphaFoldDB" id="A0A934SW31"/>
<dbReference type="RefSeq" id="WP_200593916.1">
    <property type="nucleotide sequence ID" value="NZ_JAEPBG010000007.1"/>
</dbReference>
<dbReference type="SUPFAM" id="SSF50037">
    <property type="entry name" value="C-terminal domain of transcriptional repressors"/>
    <property type="match status" value="1"/>
</dbReference>
<dbReference type="PROSITE" id="PS51733">
    <property type="entry name" value="BPL_LPL_CATALYTIC"/>
    <property type="match status" value="1"/>
</dbReference>
<reference evidence="8" key="1">
    <citation type="submission" date="2021-01" db="EMBL/GenBank/DDBJ databases">
        <title>Genome sequence of strain Noviherbaspirillum sp. DKR-6.</title>
        <authorList>
            <person name="Chaudhary D.K."/>
        </authorList>
    </citation>
    <scope>NUCLEOTIDE SEQUENCE</scope>
    <source>
        <strain evidence="8">DKR-6</strain>
    </source>
</reference>
<comment type="caution">
    <text evidence="8">The sequence shown here is derived from an EMBL/GenBank/DDBJ whole genome shotgun (WGS) entry which is preliminary data.</text>
</comment>
<evidence type="ECO:0000313" key="9">
    <source>
        <dbReference type="Proteomes" id="UP000622890"/>
    </source>
</evidence>
<feature type="domain" description="BPL/LPL catalytic" evidence="7">
    <location>
        <begin position="16"/>
        <end position="195"/>
    </location>
</feature>
<keyword evidence="1 8" id="KW-0436">Ligase</keyword>
<proteinExistence type="predicted"/>
<dbReference type="GO" id="GO:0004077">
    <property type="term" value="F:biotin--[biotin carboxyl-carrier protein] ligase activity"/>
    <property type="evidence" value="ECO:0007669"/>
    <property type="project" value="UniProtKB-EC"/>
</dbReference>
<dbReference type="CDD" id="cd16442">
    <property type="entry name" value="BPL"/>
    <property type="match status" value="1"/>
</dbReference>
<dbReference type="GO" id="GO:0005737">
    <property type="term" value="C:cytoplasm"/>
    <property type="evidence" value="ECO:0007669"/>
    <property type="project" value="TreeGrafter"/>
</dbReference>
<dbReference type="Proteomes" id="UP000622890">
    <property type="component" value="Unassembled WGS sequence"/>
</dbReference>
<dbReference type="Gene3D" id="3.30.930.10">
    <property type="entry name" value="Bira Bifunctional Protein, Domain 2"/>
    <property type="match status" value="1"/>
</dbReference>
<comment type="catalytic activity">
    <reaction evidence="6">
        <text>biotin + L-lysyl-[protein] + ATP = N(6)-biotinyl-L-lysyl-[protein] + AMP + diphosphate + H(+)</text>
        <dbReference type="Rhea" id="RHEA:11756"/>
        <dbReference type="Rhea" id="RHEA-COMP:9752"/>
        <dbReference type="Rhea" id="RHEA-COMP:10505"/>
        <dbReference type="ChEBI" id="CHEBI:15378"/>
        <dbReference type="ChEBI" id="CHEBI:29969"/>
        <dbReference type="ChEBI" id="CHEBI:30616"/>
        <dbReference type="ChEBI" id="CHEBI:33019"/>
        <dbReference type="ChEBI" id="CHEBI:57586"/>
        <dbReference type="ChEBI" id="CHEBI:83144"/>
        <dbReference type="ChEBI" id="CHEBI:456215"/>
        <dbReference type="EC" id="6.3.4.15"/>
    </reaction>
</comment>
<dbReference type="EMBL" id="JAEPBG010000007">
    <property type="protein sequence ID" value="MBK4736460.1"/>
    <property type="molecule type" value="Genomic_DNA"/>
</dbReference>
<evidence type="ECO:0000256" key="1">
    <source>
        <dbReference type="ARBA" id="ARBA00022598"/>
    </source>
</evidence>
<dbReference type="NCBIfam" id="TIGR00121">
    <property type="entry name" value="birA_ligase"/>
    <property type="match status" value="1"/>
</dbReference>
<dbReference type="SUPFAM" id="SSF55681">
    <property type="entry name" value="Class II aaRS and biotin synthetases"/>
    <property type="match status" value="1"/>
</dbReference>
<dbReference type="InterPro" id="IPR003142">
    <property type="entry name" value="BPL_C"/>
</dbReference>